<organism evidence="10">
    <name type="scientific">Brassica campestris</name>
    <name type="common">Field mustard</name>
    <dbReference type="NCBI Taxonomy" id="3711"/>
    <lineage>
        <taxon>Eukaryota</taxon>
        <taxon>Viridiplantae</taxon>
        <taxon>Streptophyta</taxon>
        <taxon>Embryophyta</taxon>
        <taxon>Tracheophyta</taxon>
        <taxon>Spermatophyta</taxon>
        <taxon>Magnoliopsida</taxon>
        <taxon>eudicotyledons</taxon>
        <taxon>Gunneridae</taxon>
        <taxon>Pentapetalae</taxon>
        <taxon>rosids</taxon>
        <taxon>malvids</taxon>
        <taxon>Brassicales</taxon>
        <taxon>Brassicaceae</taxon>
        <taxon>Brassiceae</taxon>
        <taxon>Brassica</taxon>
    </lineage>
</organism>
<dbReference type="Proteomes" id="UP000694005">
    <property type="component" value="Chromosome A06"/>
</dbReference>
<evidence type="ECO:0000256" key="5">
    <source>
        <dbReference type="ARBA" id="ARBA00023306"/>
    </source>
</evidence>
<keyword evidence="3 6" id="KW-0195">Cyclin</keyword>
<accession>A0A3P5Z0Q0</accession>
<dbReference type="EMBL" id="LR031569">
    <property type="protein sequence ID" value="VDC65718.1"/>
    <property type="molecule type" value="Genomic_DNA"/>
</dbReference>
<feature type="domain" description="Cyclin-like" evidence="8">
    <location>
        <begin position="375"/>
        <end position="456"/>
    </location>
</feature>
<evidence type="ECO:0000256" key="2">
    <source>
        <dbReference type="ARBA" id="ARBA00022618"/>
    </source>
</evidence>
<sequence length="556" mass="63018">MKVIASRNSKRKAEASPFAGKKLRSRQKRAQISPSPLHHKEVGAPAASVDSCSNLFSAVDDTVSCGSSVVEKSSTLKKTRIEEVEVSDRVIADPKFRRITRSYSKLNREKDAEEIEVSESSFTRSDVTFAEHVSDSRNLNFVSESDVVSFVSGVDSCSKFGSVTGGGADNNEEIEISKPSGFAELKPELVTVGRVSDLACTETFSGEDVSEYDEETLSQYSSEFDFSDYTPSMFLDSGSEFSEKSNSDPVSHTRSLYLQFMAQFCRSTVPNDLESSRHEEHRGIQSELLRFEDEEVEESYQRLRERERSHAYLRDCAKAYCSTMDHTDLIPRLRLIMVQWIVQLISESYIVNVCISKLWYSFVADCLFADYTQQCSELELQPETLFLGVSLLDRFLSKGSFNNERTLVLVGIASLTLATRIEENQPYNSIRKRNFYIQNLKYSRHEVVAMEWLVQEVLNFKCFSPTIFNFLWFYLKAAQANPEVERKAKYLAVTSLSDHTQLCFWPSTVAAGLVVLACIEHNKISAYQRVIKVHVRTEDNELPECVKVCINITPIV</sequence>
<dbReference type="SUPFAM" id="SSF47954">
    <property type="entry name" value="Cyclin-like"/>
    <property type="match status" value="2"/>
</dbReference>
<dbReference type="PANTHER" id="PTHR10177">
    <property type="entry name" value="CYCLINS"/>
    <property type="match status" value="1"/>
</dbReference>
<evidence type="ECO:0000259" key="8">
    <source>
        <dbReference type="SMART" id="SM00385"/>
    </source>
</evidence>
<proteinExistence type="inferred from homology"/>
<dbReference type="Gene3D" id="1.10.472.10">
    <property type="entry name" value="Cyclin-like"/>
    <property type="match status" value="2"/>
</dbReference>
<gene>
    <name evidence="10" type="ORF">BRAA06T24258Z</name>
    <name evidence="9" type="ORF">BRAPAZ1V2_A06P11640.2</name>
</gene>
<dbReference type="Pfam" id="PF02984">
    <property type="entry name" value="Cyclin_C"/>
    <property type="match status" value="1"/>
</dbReference>
<dbReference type="InterPro" id="IPR036915">
    <property type="entry name" value="Cyclin-like_sf"/>
</dbReference>
<dbReference type="Gramene" id="A06p11640.2_BraZ1">
    <property type="protein sequence ID" value="A06p11640.2_BraZ1.CDS"/>
    <property type="gene ID" value="A06g11640.2_BraZ1"/>
</dbReference>
<reference evidence="10" key="1">
    <citation type="submission" date="2018-11" db="EMBL/GenBank/DDBJ databases">
        <authorList>
            <consortium name="Genoscope - CEA"/>
            <person name="William W."/>
        </authorList>
    </citation>
    <scope>NUCLEOTIDE SEQUENCE</scope>
</reference>
<evidence type="ECO:0000256" key="6">
    <source>
        <dbReference type="RuleBase" id="RU000383"/>
    </source>
</evidence>
<evidence type="ECO:0000313" key="10">
    <source>
        <dbReference type="EMBL" id="VDC65718.1"/>
    </source>
</evidence>
<keyword evidence="5" id="KW-0131">Cell cycle</keyword>
<evidence type="ECO:0000256" key="1">
    <source>
        <dbReference type="ARBA" id="ARBA00008742"/>
    </source>
</evidence>
<dbReference type="InterPro" id="IPR039361">
    <property type="entry name" value="Cyclin"/>
</dbReference>
<evidence type="ECO:0000256" key="4">
    <source>
        <dbReference type="ARBA" id="ARBA00023254"/>
    </source>
</evidence>
<dbReference type="CDD" id="cd20721">
    <property type="entry name" value="CYCLIN_SDS-like_rpt2"/>
    <property type="match status" value="1"/>
</dbReference>
<feature type="domain" description="Cyclin-like" evidence="8">
    <location>
        <begin position="469"/>
        <end position="551"/>
    </location>
</feature>
<evidence type="ECO:0000256" key="7">
    <source>
        <dbReference type="SAM" id="MobiDB-lite"/>
    </source>
</evidence>
<dbReference type="SMART" id="SM00385">
    <property type="entry name" value="CYCLIN"/>
    <property type="match status" value="2"/>
</dbReference>
<dbReference type="InterPro" id="IPR004367">
    <property type="entry name" value="Cyclin_C-dom"/>
</dbReference>
<dbReference type="GO" id="GO:0007129">
    <property type="term" value="P:homologous chromosome pairing at meiosis"/>
    <property type="evidence" value="ECO:0007669"/>
    <property type="project" value="UniProtKB-ARBA"/>
</dbReference>
<keyword evidence="2" id="KW-0132">Cell division</keyword>
<dbReference type="GO" id="GO:0051301">
    <property type="term" value="P:cell division"/>
    <property type="evidence" value="ECO:0007669"/>
    <property type="project" value="UniProtKB-KW"/>
</dbReference>
<dbReference type="FunFam" id="1.10.472.10:FF:000100">
    <property type="entry name" value="Cyclin-SDS"/>
    <property type="match status" value="1"/>
</dbReference>
<evidence type="ECO:0000256" key="3">
    <source>
        <dbReference type="ARBA" id="ARBA00023127"/>
    </source>
</evidence>
<name>A0A3P5Z0Q0_BRACM</name>
<dbReference type="Pfam" id="PF00134">
    <property type="entry name" value="Cyclin_N"/>
    <property type="match status" value="1"/>
</dbReference>
<feature type="region of interest" description="Disordered" evidence="7">
    <location>
        <begin position="1"/>
        <end position="44"/>
    </location>
</feature>
<comment type="similarity">
    <text evidence="1 6">Belongs to the cyclin family.</text>
</comment>
<evidence type="ECO:0000313" key="9">
    <source>
        <dbReference type="EMBL" id="CAG7868924.1"/>
    </source>
</evidence>
<dbReference type="AlphaFoldDB" id="A0A3P5Z0Q0"/>
<dbReference type="InterPro" id="IPR013763">
    <property type="entry name" value="Cyclin-like_dom"/>
</dbReference>
<protein>
    <recommendedName>
        <fullName evidence="8">Cyclin-like domain-containing protein</fullName>
    </recommendedName>
</protein>
<keyword evidence="4" id="KW-0469">Meiosis</keyword>
<dbReference type="InterPro" id="IPR006671">
    <property type="entry name" value="Cyclin_N"/>
</dbReference>
<dbReference type="EMBL" id="LS974622">
    <property type="protein sequence ID" value="CAG7868924.1"/>
    <property type="molecule type" value="Genomic_DNA"/>
</dbReference>